<keyword evidence="2" id="KW-1185">Reference proteome</keyword>
<evidence type="ECO:0000313" key="1">
    <source>
        <dbReference type="EMBL" id="KAJ1892983.1"/>
    </source>
</evidence>
<organism evidence="1 2">
    <name type="scientific">Kickxella alabastrina</name>
    <dbReference type="NCBI Taxonomy" id="61397"/>
    <lineage>
        <taxon>Eukaryota</taxon>
        <taxon>Fungi</taxon>
        <taxon>Fungi incertae sedis</taxon>
        <taxon>Zoopagomycota</taxon>
        <taxon>Kickxellomycotina</taxon>
        <taxon>Kickxellomycetes</taxon>
        <taxon>Kickxellales</taxon>
        <taxon>Kickxellaceae</taxon>
        <taxon>Kickxella</taxon>
    </lineage>
</organism>
<feature type="non-terminal residue" evidence="1">
    <location>
        <position position="263"/>
    </location>
</feature>
<sequence>MEIQIVDEPANATATPTANCNSPALRLERKLTVEYRTLSVQMSRQNQSRYQRPTASQALFAKFQTWLYCKLHIHSAHAQHQADYDDQQNRLNSNADELSSLKFHLDTVNQTLAKFGTSPIQGLEDPAVKRRRERDGPNTLSSPPNRIFLKIFQWLFSGFCPLLWIASICVWISWKPLGKPSNPQYLALGVAIFIVIALQASFSAWQEWTTSRVMASITSMLPTETMVIRNGELVKIVAGELVQGDIVRVRGGDKVPADLRLIE</sequence>
<proteinExistence type="predicted"/>
<protein>
    <submittedName>
        <fullName evidence="1">Uncharacterized protein</fullName>
    </submittedName>
</protein>
<reference evidence="1" key="1">
    <citation type="submission" date="2022-07" db="EMBL/GenBank/DDBJ databases">
        <title>Phylogenomic reconstructions and comparative analyses of Kickxellomycotina fungi.</title>
        <authorList>
            <person name="Reynolds N.K."/>
            <person name="Stajich J.E."/>
            <person name="Barry K."/>
            <person name="Grigoriev I.V."/>
            <person name="Crous P."/>
            <person name="Smith M.E."/>
        </authorList>
    </citation>
    <scope>NUCLEOTIDE SEQUENCE</scope>
    <source>
        <strain evidence="1">Benny 63K</strain>
    </source>
</reference>
<name>A0ACC1IDK3_9FUNG</name>
<gene>
    <name evidence="1" type="ORF">LPJ66_006028</name>
</gene>
<comment type="caution">
    <text evidence="1">The sequence shown here is derived from an EMBL/GenBank/DDBJ whole genome shotgun (WGS) entry which is preliminary data.</text>
</comment>
<dbReference type="Proteomes" id="UP001150581">
    <property type="component" value="Unassembled WGS sequence"/>
</dbReference>
<dbReference type="EMBL" id="JANBPG010000904">
    <property type="protein sequence ID" value="KAJ1892983.1"/>
    <property type="molecule type" value="Genomic_DNA"/>
</dbReference>
<accession>A0ACC1IDK3</accession>
<evidence type="ECO:0000313" key="2">
    <source>
        <dbReference type="Proteomes" id="UP001150581"/>
    </source>
</evidence>